<evidence type="ECO:0000313" key="4">
    <source>
        <dbReference type="Proteomes" id="UP001203297"/>
    </source>
</evidence>
<keyword evidence="1" id="KW-0479">Metal-binding</keyword>
<name>A0AAD4QP54_9AGAM</name>
<reference evidence="3" key="1">
    <citation type="journal article" date="2022" name="New Phytol.">
        <title>Evolutionary transition to the ectomycorrhizal habit in the genomes of a hyperdiverse lineage of mushroom-forming fungi.</title>
        <authorList>
            <person name="Looney B."/>
            <person name="Miyauchi S."/>
            <person name="Morin E."/>
            <person name="Drula E."/>
            <person name="Courty P.E."/>
            <person name="Kohler A."/>
            <person name="Kuo A."/>
            <person name="LaButti K."/>
            <person name="Pangilinan J."/>
            <person name="Lipzen A."/>
            <person name="Riley R."/>
            <person name="Andreopoulos W."/>
            <person name="He G."/>
            <person name="Johnson J."/>
            <person name="Nolan M."/>
            <person name="Tritt A."/>
            <person name="Barry K.W."/>
            <person name="Grigoriev I.V."/>
            <person name="Nagy L.G."/>
            <person name="Hibbett D."/>
            <person name="Henrissat B."/>
            <person name="Matheny P.B."/>
            <person name="Labbe J."/>
            <person name="Martin F.M."/>
        </authorList>
    </citation>
    <scope>NUCLEOTIDE SEQUENCE</scope>
    <source>
        <strain evidence="3">BPL690</strain>
    </source>
</reference>
<evidence type="ECO:0000256" key="2">
    <source>
        <dbReference type="SAM" id="MobiDB-lite"/>
    </source>
</evidence>
<feature type="binding site" evidence="1">
    <location>
        <position position="204"/>
    </location>
    <ligand>
        <name>Zn(2+)</name>
        <dbReference type="ChEBI" id="CHEBI:29105"/>
    </ligand>
</feature>
<feature type="binding site" evidence="1">
    <location>
        <position position="199"/>
    </location>
    <ligand>
        <name>Zn(2+)</name>
        <dbReference type="ChEBI" id="CHEBI:29105"/>
    </ligand>
</feature>
<feature type="region of interest" description="Disordered" evidence="2">
    <location>
        <begin position="413"/>
        <end position="510"/>
    </location>
</feature>
<protein>
    <submittedName>
        <fullName evidence="3">Mob1/phocein</fullName>
    </submittedName>
</protein>
<gene>
    <name evidence="3" type="ORF">B0F90DRAFT_1916318</name>
</gene>
<dbReference type="SUPFAM" id="SSF101152">
    <property type="entry name" value="Mob1/phocein"/>
    <property type="match status" value="1"/>
</dbReference>
<dbReference type="SMART" id="SM01388">
    <property type="entry name" value="Mob1_phocein"/>
    <property type="match status" value="1"/>
</dbReference>
<feature type="region of interest" description="Disordered" evidence="2">
    <location>
        <begin position="318"/>
        <end position="347"/>
    </location>
</feature>
<feature type="compositionally biased region" description="Basic and acidic residues" evidence="2">
    <location>
        <begin position="430"/>
        <end position="441"/>
    </location>
</feature>
<feature type="compositionally biased region" description="Polar residues" evidence="2">
    <location>
        <begin position="443"/>
        <end position="456"/>
    </location>
</feature>
<dbReference type="InterPro" id="IPR036703">
    <property type="entry name" value="MOB_kinase_act_sf"/>
</dbReference>
<dbReference type="AlphaFoldDB" id="A0AAD4QP54"/>
<comment type="caution">
    <text evidence="3">The sequence shown here is derived from an EMBL/GenBank/DDBJ whole genome shotgun (WGS) entry which is preliminary data.</text>
</comment>
<dbReference type="Gene3D" id="1.20.140.30">
    <property type="entry name" value="MOB kinase activator"/>
    <property type="match status" value="1"/>
</dbReference>
<dbReference type="InterPro" id="IPR005301">
    <property type="entry name" value="MOB_kinase_act_fam"/>
</dbReference>
<dbReference type="Proteomes" id="UP001203297">
    <property type="component" value="Unassembled WGS sequence"/>
</dbReference>
<feature type="binding site" evidence="1">
    <location>
        <position position="125"/>
    </location>
    <ligand>
        <name>Zn(2+)</name>
        <dbReference type="ChEBI" id="CHEBI:29105"/>
    </ligand>
</feature>
<dbReference type="EMBL" id="WTXG01000006">
    <property type="protein sequence ID" value="KAI0305277.1"/>
    <property type="molecule type" value="Genomic_DNA"/>
</dbReference>
<feature type="compositionally biased region" description="Acidic residues" evidence="2">
    <location>
        <begin position="465"/>
        <end position="477"/>
    </location>
</feature>
<dbReference type="PANTHER" id="PTHR22599">
    <property type="entry name" value="MPS ONE BINDER KINASE ACTIVATOR-LIKE MOB"/>
    <property type="match status" value="1"/>
</dbReference>
<sequence>MATALQRPLKGSRISTFYPIKSIPDLSTLDSAFQLQEFISLTIRSNIHDVSAIISIPDSRSNTEGDLEDNNAMQTEESDGDKDAKNNEFAVDEACWIYEQLRRLAQDLSHPLITMLQQECTRATCPEMKAGEWMYLCVAHGNDGAMEQCCAIDYILHTVDSATALLNSPRAFPSRISIPAPSHRHFGSLARRLGRIFAHAYFHHREVFEQAEAESSLYSRFLALTCKFDLVPPEFLIIPTPSTLSEDPEPPRLLAAAVDPLHLQGQEDEIDDRGRGVHRGLGVDALGGVDRNPSPRKGRHRTGTMIFSEALIMAEELGKGGRSPSPERDSIPPISSASTEIHESNGGFVHIDMANRAEEEEEEEEETAAEAHESLIRLPTEEPFRAYDLHRPEEGHFATLPDIYAHAEAIQDHQAPEQDVTDDAENAVAETRKERSNEPSGHDVTSTHDTSGTTIIELSPADDFNSLEEDAQEEDLTEAVVEPHDDDTADAREVAEQITLDEPQDQEEAV</sequence>
<keyword evidence="1" id="KW-0862">Zinc</keyword>
<proteinExistence type="predicted"/>
<dbReference type="Pfam" id="PF03637">
    <property type="entry name" value="Mob1_phocein"/>
    <property type="match status" value="1"/>
</dbReference>
<feature type="region of interest" description="Disordered" evidence="2">
    <location>
        <begin position="58"/>
        <end position="84"/>
    </location>
</feature>
<keyword evidence="4" id="KW-1185">Reference proteome</keyword>
<organism evidence="3 4">
    <name type="scientific">Multifurca ochricompacta</name>
    <dbReference type="NCBI Taxonomy" id="376703"/>
    <lineage>
        <taxon>Eukaryota</taxon>
        <taxon>Fungi</taxon>
        <taxon>Dikarya</taxon>
        <taxon>Basidiomycota</taxon>
        <taxon>Agaricomycotina</taxon>
        <taxon>Agaricomycetes</taxon>
        <taxon>Russulales</taxon>
        <taxon>Russulaceae</taxon>
        <taxon>Multifurca</taxon>
    </lineage>
</organism>
<accession>A0AAD4QP54</accession>
<evidence type="ECO:0000256" key="1">
    <source>
        <dbReference type="PIRSR" id="PIRSR605301-1"/>
    </source>
</evidence>
<evidence type="ECO:0000313" key="3">
    <source>
        <dbReference type="EMBL" id="KAI0305277.1"/>
    </source>
</evidence>
<feature type="binding site" evidence="1">
    <location>
        <position position="120"/>
    </location>
    <ligand>
        <name>Zn(2+)</name>
        <dbReference type="ChEBI" id="CHEBI:29105"/>
    </ligand>
</feature>
<feature type="region of interest" description="Disordered" evidence="2">
    <location>
        <begin position="281"/>
        <end position="301"/>
    </location>
</feature>